<dbReference type="PANTHER" id="PTHR11709:SF394">
    <property type="entry name" value="FI03373P-RELATED"/>
    <property type="match status" value="1"/>
</dbReference>
<evidence type="ECO:0000259" key="8">
    <source>
        <dbReference type="Pfam" id="PF07732"/>
    </source>
</evidence>
<feature type="chain" id="PRO_5040149180" evidence="5">
    <location>
        <begin position="22"/>
        <end position="901"/>
    </location>
</feature>
<dbReference type="Pfam" id="PF00394">
    <property type="entry name" value="Cu-oxidase"/>
    <property type="match status" value="1"/>
</dbReference>
<dbReference type="PANTHER" id="PTHR11709">
    <property type="entry name" value="MULTI-COPPER OXIDASE"/>
    <property type="match status" value="1"/>
</dbReference>
<dbReference type="GO" id="GO:0016491">
    <property type="term" value="F:oxidoreductase activity"/>
    <property type="evidence" value="ECO:0007669"/>
    <property type="project" value="UniProtKB-KW"/>
</dbReference>
<proteinExistence type="inferred from homology"/>
<evidence type="ECO:0000259" key="6">
    <source>
        <dbReference type="Pfam" id="PF00394"/>
    </source>
</evidence>
<dbReference type="SUPFAM" id="SSF49503">
    <property type="entry name" value="Cupredoxins"/>
    <property type="match status" value="3"/>
</dbReference>
<evidence type="ECO:0000313" key="9">
    <source>
        <dbReference type="EMBL" id="CAG9808695.1"/>
    </source>
</evidence>
<gene>
    <name evidence="9" type="ORF">CHIRRI_LOCUS11531</name>
</gene>
<dbReference type="GO" id="GO:0005507">
    <property type="term" value="F:copper ion binding"/>
    <property type="evidence" value="ECO:0007669"/>
    <property type="project" value="InterPro"/>
</dbReference>
<feature type="domain" description="Plastocyanin-like" evidence="7">
    <location>
        <begin position="723"/>
        <end position="851"/>
    </location>
</feature>
<dbReference type="InterPro" id="IPR002355">
    <property type="entry name" value="Cu_oxidase_Cu_BS"/>
</dbReference>
<dbReference type="InterPro" id="IPR011707">
    <property type="entry name" value="Cu-oxidase-like_N"/>
</dbReference>
<dbReference type="InterPro" id="IPR045087">
    <property type="entry name" value="Cu-oxidase_fam"/>
</dbReference>
<dbReference type="AlphaFoldDB" id="A0A9N9S5N2"/>
<dbReference type="Pfam" id="PF07732">
    <property type="entry name" value="Cu-oxidase_3"/>
    <property type="match status" value="1"/>
</dbReference>
<evidence type="ECO:0000256" key="4">
    <source>
        <dbReference type="ARBA" id="ARBA00023008"/>
    </source>
</evidence>
<feature type="signal peptide" evidence="5">
    <location>
        <begin position="1"/>
        <end position="21"/>
    </location>
</feature>
<dbReference type="EMBL" id="OU895879">
    <property type="protein sequence ID" value="CAG9808695.1"/>
    <property type="molecule type" value="Genomic_DNA"/>
</dbReference>
<organism evidence="9 10">
    <name type="scientific">Chironomus riparius</name>
    <dbReference type="NCBI Taxonomy" id="315576"/>
    <lineage>
        <taxon>Eukaryota</taxon>
        <taxon>Metazoa</taxon>
        <taxon>Ecdysozoa</taxon>
        <taxon>Arthropoda</taxon>
        <taxon>Hexapoda</taxon>
        <taxon>Insecta</taxon>
        <taxon>Pterygota</taxon>
        <taxon>Neoptera</taxon>
        <taxon>Endopterygota</taxon>
        <taxon>Diptera</taxon>
        <taxon>Nematocera</taxon>
        <taxon>Chironomoidea</taxon>
        <taxon>Chironomidae</taxon>
        <taxon>Chironominae</taxon>
        <taxon>Chironomus</taxon>
    </lineage>
</organism>
<accession>A0A9N9S5N2</accession>
<dbReference type="CDD" id="cd13905">
    <property type="entry name" value="CuRO_3_tcLLC2_insect_like"/>
    <property type="match status" value="1"/>
</dbReference>
<dbReference type="GO" id="GO:0005886">
    <property type="term" value="C:plasma membrane"/>
    <property type="evidence" value="ECO:0007669"/>
    <property type="project" value="TreeGrafter"/>
</dbReference>
<dbReference type="OrthoDB" id="2121828at2759"/>
<feature type="domain" description="Plastocyanin-like" evidence="6">
    <location>
        <begin position="358"/>
        <end position="599"/>
    </location>
</feature>
<dbReference type="GO" id="GO:0006826">
    <property type="term" value="P:iron ion transport"/>
    <property type="evidence" value="ECO:0007669"/>
    <property type="project" value="TreeGrafter"/>
</dbReference>
<reference evidence="9" key="2">
    <citation type="submission" date="2022-10" db="EMBL/GenBank/DDBJ databases">
        <authorList>
            <consortium name="ENA_rothamsted_submissions"/>
            <consortium name="culmorum"/>
            <person name="King R."/>
        </authorList>
    </citation>
    <scope>NUCLEOTIDE SEQUENCE</scope>
</reference>
<dbReference type="FunFam" id="2.60.40.420:FF:000031">
    <property type="entry name" value="Laccase-2 isoform A"/>
    <property type="match status" value="1"/>
</dbReference>
<keyword evidence="4" id="KW-0186">Copper</keyword>
<dbReference type="Pfam" id="PF07731">
    <property type="entry name" value="Cu-oxidase_2"/>
    <property type="match status" value="1"/>
</dbReference>
<dbReference type="FunFam" id="2.60.40.420:FF:000045">
    <property type="entry name" value="Laccase 2"/>
    <property type="match status" value="1"/>
</dbReference>
<reference evidence="9" key="1">
    <citation type="submission" date="2022-01" db="EMBL/GenBank/DDBJ databases">
        <authorList>
            <person name="King R."/>
        </authorList>
    </citation>
    <scope>NUCLEOTIDE SEQUENCE</scope>
</reference>
<dbReference type="PROSITE" id="PS00080">
    <property type="entry name" value="MULTICOPPER_OXIDASE2"/>
    <property type="match status" value="1"/>
</dbReference>
<dbReference type="InterPro" id="IPR001117">
    <property type="entry name" value="Cu-oxidase_2nd"/>
</dbReference>
<keyword evidence="10" id="KW-1185">Reference proteome</keyword>
<evidence type="ECO:0000256" key="2">
    <source>
        <dbReference type="ARBA" id="ARBA00022723"/>
    </source>
</evidence>
<dbReference type="InterPro" id="IPR011706">
    <property type="entry name" value="Cu-oxidase_C"/>
</dbReference>
<keyword evidence="5" id="KW-0732">Signal</keyword>
<evidence type="ECO:0000259" key="7">
    <source>
        <dbReference type="Pfam" id="PF07731"/>
    </source>
</evidence>
<comment type="similarity">
    <text evidence="1">Belongs to the multicopper oxidase family.</text>
</comment>
<keyword evidence="3" id="KW-0560">Oxidoreductase</keyword>
<feature type="domain" description="Plastocyanin-like" evidence="8">
    <location>
        <begin position="235"/>
        <end position="342"/>
    </location>
</feature>
<evidence type="ECO:0000256" key="3">
    <source>
        <dbReference type="ARBA" id="ARBA00023002"/>
    </source>
</evidence>
<name>A0A9N9S5N2_9DIPT</name>
<dbReference type="InterPro" id="IPR033138">
    <property type="entry name" value="Cu_oxidase_CS"/>
</dbReference>
<evidence type="ECO:0000313" key="10">
    <source>
        <dbReference type="Proteomes" id="UP001153620"/>
    </source>
</evidence>
<keyword evidence="2" id="KW-0479">Metal-binding</keyword>
<dbReference type="PROSITE" id="PS00079">
    <property type="entry name" value="MULTICOPPER_OXIDASE1"/>
    <property type="match status" value="1"/>
</dbReference>
<dbReference type="Proteomes" id="UP001153620">
    <property type="component" value="Chromosome 3"/>
</dbReference>
<protein>
    <submittedName>
        <fullName evidence="9">Uncharacterized protein</fullName>
    </submittedName>
</protein>
<dbReference type="CDD" id="cd13858">
    <property type="entry name" value="CuRO_1_tcLCC2_insect_like"/>
    <property type="match status" value="1"/>
</dbReference>
<dbReference type="InterPro" id="IPR008972">
    <property type="entry name" value="Cupredoxin"/>
</dbReference>
<dbReference type="CDD" id="cd13884">
    <property type="entry name" value="CuRO_2_tcLCC_insect_like"/>
    <property type="match status" value="1"/>
</dbReference>
<evidence type="ECO:0000256" key="1">
    <source>
        <dbReference type="ARBA" id="ARBA00010609"/>
    </source>
</evidence>
<sequence>MNKLMIVKFLFVIYLCQCVRAEVIQAGTPEVCELKLDGNLKLLSVNESWINTNNPCISYRCNSDVKIEKVQKECNSTCDINFVYKTVPGECCGKCYAALCIDGNTQESFMEGDVWKSADNCTINECVSDGLEVRINYYEKSCPKLRNCPRDNIESRDCCPYCNYRQQRSSSTQINQVELTDRDNYRSHPCLRDCKKGESLTCHYDFIIEQYETMSKACYNCPRNMTDCYRPHCISADGMRRSIIVVNRMFPGPTIEVCLNDTIVVDVQNHLMSEGTSIHWHGMHQRLSPFMDGVPHISQCAIYPGQTFRYSFLADNPGTHMWHSHLGLQRSDGLVGPLIVREVEEFHESLYDFDVSEHILLTMDWIHEPVNSKFTAHYHGRGDNKPSNVLINGRGKYYGNLTALAKLSTTTKGSDQISSTAEISEKSLNLQNKEEEFIIITEELATATEEIQTTTEIPVTDILETTTYNYGHETYHYHQPSHRFKRALAPADEDSPLVPYETFNVVKGNRYRFRHINAGFLNCPIELSIDNHTITAIATDGTNIKPKEVTFLVSYAGERWDFIVNANQEVGNYFIRARGMLDCASTSSFQMAVLHYNGAGDEIPAGNPKSYNFNRSGTTLNALNAPHGSSGSITVAETMAVEKTENLISKQEPDVKFYLSYDFYAKDNSLFHPAGLYGFDNVTFGKIYTPQINHISMKLPHIPAMIVQDLLEHQFCNASSLEAQGINCKETFCQCTHVLQVPLNSLVEMILIDEGVVYEANHMFHLHGNYFHVVGMDRIGTNVSLEQIKELDKAGKLKRKFADSVKKDTVTVPDGGYTIIRLFADNPGLWLMHCHLDFHAEIGMAVILKVGEFDEMLPVPRGFPTCQDYSPSDEVFSSGSKVFISSLPILLLTCVLTNVFS</sequence>
<dbReference type="Gene3D" id="2.60.40.420">
    <property type="entry name" value="Cupredoxins - blue copper proteins"/>
    <property type="match status" value="3"/>
</dbReference>
<evidence type="ECO:0000256" key="5">
    <source>
        <dbReference type="SAM" id="SignalP"/>
    </source>
</evidence>